<accession>A0A9W2YD45</accession>
<sequence length="377" mass="41774">MGSAEVLLYYCRAKMVVGVVMSVIVISIWSSASATNDTVLTIKYNGTRITFSRSNLVTFYVCLCNKVRSPCLARSEKKFQNVSEVDINIVSGKYAGESEDNLVSTCKVGEDKSGEFLINCTKVVHSKPVISIHFSDVTKKLNDTCVGSFVNIELVNARLMSGSPDVIISNETSQITGSERPKISTKEPVLSHDYIIIMAVLLTMSCACIAIFVLLSMLRHKGWKCMNCPLYKNTTSANIKNEQPESHYAFIDDICSNPPTKYSGLRNISRNIQHTYNTSNASRKDVSFDSFPPIKTSRGSSNNSLSVVEIYNVASNVTGLPDKTDQNSSFDSTNNNVYSNDNSKFDPYYEENLYKTPKCQLEDIDSGPNYSVVNLNE</sequence>
<evidence type="ECO:0000313" key="3">
    <source>
        <dbReference type="Proteomes" id="UP001165740"/>
    </source>
</evidence>
<protein>
    <submittedName>
        <fullName evidence="4">Uncharacterized protein LOC106066462 isoform X1</fullName>
    </submittedName>
</protein>
<evidence type="ECO:0000256" key="1">
    <source>
        <dbReference type="SAM" id="MobiDB-lite"/>
    </source>
</evidence>
<keyword evidence="2" id="KW-1133">Transmembrane helix</keyword>
<feature type="region of interest" description="Disordered" evidence="1">
    <location>
        <begin position="321"/>
        <end position="344"/>
    </location>
</feature>
<gene>
    <name evidence="4" type="primary">LOC106066462</name>
</gene>
<dbReference type="Proteomes" id="UP001165740">
    <property type="component" value="Chromosome 11"/>
</dbReference>
<feature type="transmembrane region" description="Helical" evidence="2">
    <location>
        <begin position="194"/>
        <end position="218"/>
    </location>
</feature>
<dbReference type="RefSeq" id="XP_055860609.1">
    <property type="nucleotide sequence ID" value="XM_056004634.1"/>
</dbReference>
<proteinExistence type="predicted"/>
<keyword evidence="2" id="KW-0472">Membrane</keyword>
<dbReference type="OrthoDB" id="10290003at2759"/>
<feature type="compositionally biased region" description="Polar residues" evidence="1">
    <location>
        <begin position="326"/>
        <end position="342"/>
    </location>
</feature>
<keyword evidence="2" id="KW-0812">Transmembrane</keyword>
<dbReference type="AlphaFoldDB" id="A0A9W2YD45"/>
<keyword evidence="3" id="KW-1185">Reference proteome</keyword>
<evidence type="ECO:0000256" key="2">
    <source>
        <dbReference type="SAM" id="Phobius"/>
    </source>
</evidence>
<evidence type="ECO:0000313" key="4">
    <source>
        <dbReference type="RefSeq" id="XP_055860609.1"/>
    </source>
</evidence>
<feature type="transmembrane region" description="Helical" evidence="2">
    <location>
        <begin position="7"/>
        <end position="29"/>
    </location>
</feature>
<organism evidence="3 4">
    <name type="scientific">Biomphalaria glabrata</name>
    <name type="common">Bloodfluke planorb</name>
    <name type="synonym">Freshwater snail</name>
    <dbReference type="NCBI Taxonomy" id="6526"/>
    <lineage>
        <taxon>Eukaryota</taxon>
        <taxon>Metazoa</taxon>
        <taxon>Spiralia</taxon>
        <taxon>Lophotrochozoa</taxon>
        <taxon>Mollusca</taxon>
        <taxon>Gastropoda</taxon>
        <taxon>Heterobranchia</taxon>
        <taxon>Euthyneura</taxon>
        <taxon>Panpulmonata</taxon>
        <taxon>Hygrophila</taxon>
        <taxon>Lymnaeoidea</taxon>
        <taxon>Planorbidae</taxon>
        <taxon>Biomphalaria</taxon>
    </lineage>
</organism>
<dbReference type="GeneID" id="106066462"/>
<reference evidence="4" key="1">
    <citation type="submission" date="2025-08" db="UniProtKB">
        <authorList>
            <consortium name="RefSeq"/>
        </authorList>
    </citation>
    <scope>IDENTIFICATION</scope>
</reference>
<name>A0A9W2YD45_BIOGL</name>